<dbReference type="InterPro" id="IPR029063">
    <property type="entry name" value="SAM-dependent_MTases_sf"/>
</dbReference>
<dbReference type="InterPro" id="IPR002935">
    <property type="entry name" value="SAM_O-MeTrfase"/>
</dbReference>
<dbReference type="PROSITE" id="PS51682">
    <property type="entry name" value="SAM_OMT_I"/>
    <property type="match status" value="1"/>
</dbReference>
<keyword evidence="3" id="KW-0949">S-adenosyl-L-methionine</keyword>
<dbReference type="PANTHER" id="PTHR10509">
    <property type="entry name" value="O-METHYLTRANSFERASE-RELATED"/>
    <property type="match status" value="1"/>
</dbReference>
<dbReference type="STRING" id="68775.A0A5C3LFK4"/>
<keyword evidence="1 5" id="KW-0489">Methyltransferase</keyword>
<dbReference type="OrthoDB" id="10251242at2759"/>
<proteinExistence type="inferred from homology"/>
<protein>
    <submittedName>
        <fullName evidence="5">O-methyltransferase family 3 protein</fullName>
    </submittedName>
</protein>
<dbReference type="PANTHER" id="PTHR10509:SF14">
    <property type="entry name" value="CAFFEOYL-COA O-METHYLTRANSFERASE 3-RELATED"/>
    <property type="match status" value="1"/>
</dbReference>
<gene>
    <name evidence="5" type="ORF">BDQ12DRAFT_693984</name>
</gene>
<evidence type="ECO:0000313" key="5">
    <source>
        <dbReference type="EMBL" id="TFK31540.1"/>
    </source>
</evidence>
<keyword evidence="2 5" id="KW-0808">Transferase</keyword>
<evidence type="ECO:0000313" key="6">
    <source>
        <dbReference type="Proteomes" id="UP000308652"/>
    </source>
</evidence>
<keyword evidence="6" id="KW-1185">Reference proteome</keyword>
<organism evidence="5 6">
    <name type="scientific">Crucibulum laeve</name>
    <dbReference type="NCBI Taxonomy" id="68775"/>
    <lineage>
        <taxon>Eukaryota</taxon>
        <taxon>Fungi</taxon>
        <taxon>Dikarya</taxon>
        <taxon>Basidiomycota</taxon>
        <taxon>Agaricomycotina</taxon>
        <taxon>Agaricomycetes</taxon>
        <taxon>Agaricomycetidae</taxon>
        <taxon>Agaricales</taxon>
        <taxon>Agaricineae</taxon>
        <taxon>Nidulariaceae</taxon>
        <taxon>Crucibulum</taxon>
    </lineage>
</organism>
<dbReference type="Gene3D" id="3.40.50.150">
    <property type="entry name" value="Vaccinia Virus protein VP39"/>
    <property type="match status" value="1"/>
</dbReference>
<comment type="similarity">
    <text evidence="4">Belongs to the class I-like SAM-binding methyltransferase superfamily. Cation-dependent O-methyltransferase family.</text>
</comment>
<reference evidence="5 6" key="1">
    <citation type="journal article" date="2019" name="Nat. Ecol. Evol.">
        <title>Megaphylogeny resolves global patterns of mushroom evolution.</title>
        <authorList>
            <person name="Varga T."/>
            <person name="Krizsan K."/>
            <person name="Foldi C."/>
            <person name="Dima B."/>
            <person name="Sanchez-Garcia M."/>
            <person name="Sanchez-Ramirez S."/>
            <person name="Szollosi G.J."/>
            <person name="Szarkandi J.G."/>
            <person name="Papp V."/>
            <person name="Albert L."/>
            <person name="Andreopoulos W."/>
            <person name="Angelini C."/>
            <person name="Antonin V."/>
            <person name="Barry K.W."/>
            <person name="Bougher N.L."/>
            <person name="Buchanan P."/>
            <person name="Buyck B."/>
            <person name="Bense V."/>
            <person name="Catcheside P."/>
            <person name="Chovatia M."/>
            <person name="Cooper J."/>
            <person name="Damon W."/>
            <person name="Desjardin D."/>
            <person name="Finy P."/>
            <person name="Geml J."/>
            <person name="Haridas S."/>
            <person name="Hughes K."/>
            <person name="Justo A."/>
            <person name="Karasinski D."/>
            <person name="Kautmanova I."/>
            <person name="Kiss B."/>
            <person name="Kocsube S."/>
            <person name="Kotiranta H."/>
            <person name="LaButti K.M."/>
            <person name="Lechner B.E."/>
            <person name="Liimatainen K."/>
            <person name="Lipzen A."/>
            <person name="Lukacs Z."/>
            <person name="Mihaltcheva S."/>
            <person name="Morgado L.N."/>
            <person name="Niskanen T."/>
            <person name="Noordeloos M.E."/>
            <person name="Ohm R.A."/>
            <person name="Ortiz-Santana B."/>
            <person name="Ovrebo C."/>
            <person name="Racz N."/>
            <person name="Riley R."/>
            <person name="Savchenko A."/>
            <person name="Shiryaev A."/>
            <person name="Soop K."/>
            <person name="Spirin V."/>
            <person name="Szebenyi C."/>
            <person name="Tomsovsky M."/>
            <person name="Tulloss R.E."/>
            <person name="Uehling J."/>
            <person name="Grigoriev I.V."/>
            <person name="Vagvolgyi C."/>
            <person name="Papp T."/>
            <person name="Martin F.M."/>
            <person name="Miettinen O."/>
            <person name="Hibbett D.S."/>
            <person name="Nagy L.G."/>
        </authorList>
    </citation>
    <scope>NUCLEOTIDE SEQUENCE [LARGE SCALE GENOMIC DNA]</scope>
    <source>
        <strain evidence="5 6">CBS 166.37</strain>
    </source>
</reference>
<dbReference type="InterPro" id="IPR050362">
    <property type="entry name" value="Cation-dep_OMT"/>
</dbReference>
<dbReference type="Pfam" id="PF01596">
    <property type="entry name" value="Methyltransf_3"/>
    <property type="match status" value="1"/>
</dbReference>
<evidence type="ECO:0000256" key="4">
    <source>
        <dbReference type="ARBA" id="ARBA00023453"/>
    </source>
</evidence>
<dbReference type="EMBL" id="ML213736">
    <property type="protein sequence ID" value="TFK31540.1"/>
    <property type="molecule type" value="Genomic_DNA"/>
</dbReference>
<evidence type="ECO:0000256" key="2">
    <source>
        <dbReference type="ARBA" id="ARBA00022679"/>
    </source>
</evidence>
<dbReference type="SUPFAM" id="SSF53335">
    <property type="entry name" value="S-adenosyl-L-methionine-dependent methyltransferases"/>
    <property type="match status" value="1"/>
</dbReference>
<evidence type="ECO:0000256" key="1">
    <source>
        <dbReference type="ARBA" id="ARBA00022603"/>
    </source>
</evidence>
<accession>A0A5C3LFK4</accession>
<dbReference type="Proteomes" id="UP000308652">
    <property type="component" value="Unassembled WGS sequence"/>
</dbReference>
<dbReference type="GO" id="GO:0008757">
    <property type="term" value="F:S-adenosylmethionine-dependent methyltransferase activity"/>
    <property type="evidence" value="ECO:0007669"/>
    <property type="project" value="TreeGrafter"/>
</dbReference>
<name>A0A5C3LFK4_9AGAR</name>
<dbReference type="GO" id="GO:0008171">
    <property type="term" value="F:O-methyltransferase activity"/>
    <property type="evidence" value="ECO:0007669"/>
    <property type="project" value="InterPro"/>
</dbReference>
<sequence>MAGRQQYKATSIEDWTRSDAYHNSFLVPHDDVLDAVVRNNHAKGLPDIAVSTAQGKYLNLLAQSLGAKRILEVGTLGGYSTIWLARALPGDGNIITLEISEKHAKVARENLENAGFSKKVEVMVGSASESLAKIQADPPFDLIFIDADKPSNIIYFREAKRLVKKGGVIIVDNVVRYGHVADPEYSDDNIEGVRKLLQALKDDKEVEATTIGTVGEKGYDGFLYALKK</sequence>
<evidence type="ECO:0000256" key="3">
    <source>
        <dbReference type="ARBA" id="ARBA00022691"/>
    </source>
</evidence>
<dbReference type="CDD" id="cd02440">
    <property type="entry name" value="AdoMet_MTases"/>
    <property type="match status" value="1"/>
</dbReference>
<dbReference type="GO" id="GO:0032259">
    <property type="term" value="P:methylation"/>
    <property type="evidence" value="ECO:0007669"/>
    <property type="project" value="UniProtKB-KW"/>
</dbReference>
<dbReference type="AlphaFoldDB" id="A0A5C3LFK4"/>